<dbReference type="AlphaFoldDB" id="A0A090QC63"/>
<dbReference type="EMBL" id="BBMM01000003">
    <property type="protein sequence ID" value="GAK99812.1"/>
    <property type="molecule type" value="Genomic_DNA"/>
</dbReference>
<dbReference type="SUPFAM" id="SSF48452">
    <property type="entry name" value="TPR-like"/>
    <property type="match status" value="1"/>
</dbReference>
<keyword evidence="1" id="KW-0677">Repeat</keyword>
<reference evidence="4 5" key="1">
    <citation type="journal article" date="2014" name="Genome Announc.">
        <title>Draft Genome Sequences of Marine Flavobacterium Nonlabens Strains NR17, NR24, NR27, NR32, NR33, and Ara13.</title>
        <authorList>
            <person name="Nakanishi M."/>
            <person name="Meirelles P."/>
            <person name="Suzuki R."/>
            <person name="Takatani N."/>
            <person name="Mino S."/>
            <person name="Suda W."/>
            <person name="Oshima K."/>
            <person name="Hattori M."/>
            <person name="Ohkuma M."/>
            <person name="Hosokawa M."/>
            <person name="Miyashita K."/>
            <person name="Thompson F.L."/>
            <person name="Niwa A."/>
            <person name="Sawabe T."/>
            <person name="Sawabe T."/>
        </authorList>
    </citation>
    <scope>NUCLEOTIDE SEQUENCE [LARGE SCALE GENOMIC DNA]</scope>
    <source>
        <strain evidence="5">JCM19314</strain>
    </source>
</reference>
<feature type="repeat" description="TPR" evidence="3">
    <location>
        <begin position="90"/>
        <end position="123"/>
    </location>
</feature>
<dbReference type="SMART" id="SM00028">
    <property type="entry name" value="TPR"/>
    <property type="match status" value="2"/>
</dbReference>
<dbReference type="Pfam" id="PF07719">
    <property type="entry name" value="TPR_2"/>
    <property type="match status" value="1"/>
</dbReference>
<accession>A0A090QC63</accession>
<evidence type="ECO:0000256" key="3">
    <source>
        <dbReference type="PROSITE-ProRule" id="PRU00339"/>
    </source>
</evidence>
<dbReference type="PROSITE" id="PS50293">
    <property type="entry name" value="TPR_REGION"/>
    <property type="match status" value="1"/>
</dbReference>
<dbReference type="InterPro" id="IPR019734">
    <property type="entry name" value="TPR_rpt"/>
</dbReference>
<proteinExistence type="predicted"/>
<name>A0A090QC63_NONUL</name>
<dbReference type="PANTHER" id="PTHR45586">
    <property type="entry name" value="TPR REPEAT-CONTAINING PROTEIN PA4667"/>
    <property type="match status" value="1"/>
</dbReference>
<dbReference type="InterPro" id="IPR051012">
    <property type="entry name" value="CellSynth/LPSAsmb/PSIAsmb"/>
</dbReference>
<evidence type="ECO:0000313" key="4">
    <source>
        <dbReference type="EMBL" id="GAK99812.1"/>
    </source>
</evidence>
<evidence type="ECO:0000256" key="2">
    <source>
        <dbReference type="ARBA" id="ARBA00022803"/>
    </source>
</evidence>
<evidence type="ECO:0000313" key="5">
    <source>
        <dbReference type="Proteomes" id="UP000029226"/>
    </source>
</evidence>
<dbReference type="Pfam" id="PF13181">
    <property type="entry name" value="TPR_8"/>
    <property type="match status" value="1"/>
</dbReference>
<organism evidence="4 5">
    <name type="scientific">Nonlabens ulvanivorans</name>
    <name type="common">Persicivirga ulvanivorans</name>
    <dbReference type="NCBI Taxonomy" id="906888"/>
    <lineage>
        <taxon>Bacteria</taxon>
        <taxon>Pseudomonadati</taxon>
        <taxon>Bacteroidota</taxon>
        <taxon>Flavobacteriia</taxon>
        <taxon>Flavobacteriales</taxon>
        <taxon>Flavobacteriaceae</taxon>
        <taxon>Nonlabens</taxon>
    </lineage>
</organism>
<dbReference type="Proteomes" id="UP000029226">
    <property type="component" value="Unassembled WGS sequence"/>
</dbReference>
<gene>
    <name evidence="4" type="ORF">JCM19314_997</name>
</gene>
<keyword evidence="2 3" id="KW-0802">TPR repeat</keyword>
<dbReference type="PROSITE" id="PS50005">
    <property type="entry name" value="TPR"/>
    <property type="match status" value="2"/>
</dbReference>
<dbReference type="PANTHER" id="PTHR45586:SF1">
    <property type="entry name" value="LIPOPOLYSACCHARIDE ASSEMBLY PROTEIN B"/>
    <property type="match status" value="1"/>
</dbReference>
<protein>
    <submittedName>
        <fullName evidence="4">TPR repeat</fullName>
    </submittedName>
</protein>
<dbReference type="InterPro" id="IPR011990">
    <property type="entry name" value="TPR-like_helical_dom_sf"/>
</dbReference>
<comment type="caution">
    <text evidence="4">The sequence shown here is derived from an EMBL/GenBank/DDBJ whole genome shotgun (WGS) entry which is preliminary data.</text>
</comment>
<feature type="repeat" description="TPR" evidence="3">
    <location>
        <begin position="158"/>
        <end position="191"/>
    </location>
</feature>
<sequence length="281" mass="31244">MTSLYDKFPQDTIWLYQAASLAQASGDLDGSLAHLEELINMGYTGQNVQYFAYSIETGDRVNWTQSAIQAGVKSGVLKNPGTEVSESKVSDITKSIAMIYAQKGDREKALNAIQQAKESNPNDKSLMINEASIYLDLGMMDKYRTSFDNLLNSNIDEVGVFVNLGIKASESKKYDDAVKAFSKALALDPDNYSYATAATQTLMDADDQLTEDVNKLIKSGGSNEEIMELKEMRINNIKSVVSYAEKAHQIDPSKKDIINVLVYYYEVLKDKEKVAEFKAKM</sequence>
<dbReference type="InterPro" id="IPR013105">
    <property type="entry name" value="TPR_2"/>
</dbReference>
<dbReference type="Gene3D" id="1.25.40.10">
    <property type="entry name" value="Tetratricopeptide repeat domain"/>
    <property type="match status" value="1"/>
</dbReference>
<evidence type="ECO:0000256" key="1">
    <source>
        <dbReference type="ARBA" id="ARBA00022737"/>
    </source>
</evidence>